<dbReference type="InterPro" id="IPR010998">
    <property type="entry name" value="Integrase_recombinase_N"/>
</dbReference>
<dbReference type="PANTHER" id="PTHR30349">
    <property type="entry name" value="PHAGE INTEGRASE-RELATED"/>
    <property type="match status" value="1"/>
</dbReference>
<keyword evidence="3" id="KW-0233">DNA recombination</keyword>
<dbReference type="RefSeq" id="WP_061981621.1">
    <property type="nucleotide sequence ID" value="NZ_FOPQ01000007.1"/>
</dbReference>
<organism evidence="5 7">
    <name type="scientific">Amycolatopsis regifaucium</name>
    <dbReference type="NCBI Taxonomy" id="546365"/>
    <lineage>
        <taxon>Bacteria</taxon>
        <taxon>Bacillati</taxon>
        <taxon>Actinomycetota</taxon>
        <taxon>Actinomycetes</taxon>
        <taxon>Pseudonocardiales</taxon>
        <taxon>Pseudonocardiaceae</taxon>
        <taxon>Amycolatopsis</taxon>
    </lineage>
</organism>
<dbReference type="InterPro" id="IPR050090">
    <property type="entry name" value="Tyrosine_recombinase_XerCD"/>
</dbReference>
<dbReference type="CDD" id="cd01189">
    <property type="entry name" value="INT_ICEBs1_C_like"/>
    <property type="match status" value="1"/>
</dbReference>
<proteinExistence type="inferred from homology"/>
<evidence type="ECO:0000313" key="8">
    <source>
        <dbReference type="Proteomes" id="UP000186883"/>
    </source>
</evidence>
<sequence>MAKQAASKARDRGSIERRGNSLRIKVYAGIDPLTGKRLYLTESTTDEKEAKRILTRLLAEVDEERHARSNGTLRVAMEDWLRIAELGDETRDTYEMYARRYIYPAFGDQPLAKIRVRMLDEFYADLRRCRMRCDGRPFLEHRTDGPHKCRTVKHKRPPGRPPAGGYPPHDCATTGCHIIECPPHSCHPLAKASVLKIHFMISGTFSAAQRWEWVKSNPAELAVKPSAPKPDPKPPTPEQAAEIITAAWEQDDVWGTLVWLVMVTGVRRSELVRIRWRDVQFTNQILAVHETKSDQPRRISLDDATIEVLRDLRAHYEEGMRTLELPPADDAYLFSYAPTFDRPCDRSAITHRYTRMCAAIGIDSHLHALRHYSATELILAGVDIRTVAGRLGHANGVTTMRVYAAWVAEADRRAADILGSRMTRPDRRKAPE</sequence>
<keyword evidence="2" id="KW-0238">DNA-binding</keyword>
<dbReference type="EMBL" id="LOBU02000024">
    <property type="protein sequence ID" value="OKA03894.1"/>
    <property type="molecule type" value="Genomic_DNA"/>
</dbReference>
<dbReference type="PROSITE" id="PS51898">
    <property type="entry name" value="TYR_RECOMBINASE"/>
    <property type="match status" value="1"/>
</dbReference>
<dbReference type="GO" id="GO:0015074">
    <property type="term" value="P:DNA integration"/>
    <property type="evidence" value="ECO:0007669"/>
    <property type="project" value="UniProtKB-KW"/>
</dbReference>
<feature type="domain" description="Tyr recombinase" evidence="4">
    <location>
        <begin position="230"/>
        <end position="416"/>
    </location>
</feature>
<dbReference type="AlphaFoldDB" id="A0A154MKQ4"/>
<dbReference type="InterPro" id="IPR002104">
    <property type="entry name" value="Integrase_catalytic"/>
</dbReference>
<dbReference type="Gene3D" id="1.10.150.130">
    <property type="match status" value="1"/>
</dbReference>
<name>A0A154MKQ4_9PSEU</name>
<dbReference type="OrthoDB" id="4326943at2"/>
<dbReference type="InterPro" id="IPR011010">
    <property type="entry name" value="DNA_brk_join_enz"/>
</dbReference>
<evidence type="ECO:0000259" key="4">
    <source>
        <dbReference type="PROSITE" id="PS51898"/>
    </source>
</evidence>
<dbReference type="Gene3D" id="1.10.443.10">
    <property type="entry name" value="Intergrase catalytic core"/>
    <property type="match status" value="1"/>
</dbReference>
<comment type="caution">
    <text evidence="5">The sequence shown here is derived from an EMBL/GenBank/DDBJ whole genome shotgun (WGS) entry which is preliminary data.</text>
</comment>
<reference evidence="6 8" key="2">
    <citation type="submission" date="2016-11" db="EMBL/GenBank/DDBJ databases">
        <title>Genome sequencing of Amycolatopsis regifaucium.</title>
        <authorList>
            <person name="Mayilraj S."/>
            <person name="Kaur N."/>
        </authorList>
    </citation>
    <scope>NUCLEOTIDE SEQUENCE [LARGE SCALE GENOMIC DNA]</scope>
    <source>
        <strain evidence="6 8">GY080</strain>
    </source>
</reference>
<evidence type="ECO:0000313" key="7">
    <source>
        <dbReference type="Proteomes" id="UP000076321"/>
    </source>
</evidence>
<accession>A0A154MKQ4</accession>
<reference evidence="5 7" key="1">
    <citation type="submission" date="2015-12" db="EMBL/GenBank/DDBJ databases">
        <title>Amycolatopsis regifaucium genome sequencing and assembly.</title>
        <authorList>
            <person name="Mayilraj S."/>
        </authorList>
    </citation>
    <scope>NUCLEOTIDE SEQUENCE [LARGE SCALE GENOMIC DNA]</scope>
    <source>
        <strain evidence="5 7">GY080</strain>
    </source>
</reference>
<comment type="similarity">
    <text evidence="1">Belongs to the 'phage' integrase family.</text>
</comment>
<dbReference type="Pfam" id="PF00589">
    <property type="entry name" value="Phage_integrase"/>
    <property type="match status" value="1"/>
</dbReference>
<evidence type="ECO:0000313" key="5">
    <source>
        <dbReference type="EMBL" id="KZB84876.1"/>
    </source>
</evidence>
<dbReference type="EMBL" id="LQCI01000012">
    <property type="protein sequence ID" value="KZB84876.1"/>
    <property type="molecule type" value="Genomic_DNA"/>
</dbReference>
<keyword evidence="8" id="KW-1185">Reference proteome</keyword>
<dbReference type="InterPro" id="IPR013762">
    <property type="entry name" value="Integrase-like_cat_sf"/>
</dbReference>
<dbReference type="Proteomes" id="UP000186883">
    <property type="component" value="Unassembled WGS sequence"/>
</dbReference>
<evidence type="ECO:0000256" key="2">
    <source>
        <dbReference type="ARBA" id="ARBA00023125"/>
    </source>
</evidence>
<gene>
    <name evidence="6" type="ORF">ATP06_0232160</name>
    <name evidence="5" type="ORF">AVL48_01305</name>
</gene>
<evidence type="ECO:0000256" key="1">
    <source>
        <dbReference type="ARBA" id="ARBA00008857"/>
    </source>
</evidence>
<dbReference type="PANTHER" id="PTHR30349:SF41">
    <property type="entry name" value="INTEGRASE_RECOMBINASE PROTEIN MJ0367-RELATED"/>
    <property type="match status" value="1"/>
</dbReference>
<evidence type="ECO:0000313" key="6">
    <source>
        <dbReference type="EMBL" id="OKA03894.1"/>
    </source>
</evidence>
<protein>
    <submittedName>
        <fullName evidence="5 6">Integrase</fullName>
    </submittedName>
</protein>
<dbReference type="GO" id="GO:0006310">
    <property type="term" value="P:DNA recombination"/>
    <property type="evidence" value="ECO:0007669"/>
    <property type="project" value="UniProtKB-KW"/>
</dbReference>
<evidence type="ECO:0000256" key="3">
    <source>
        <dbReference type="ARBA" id="ARBA00023172"/>
    </source>
</evidence>
<dbReference type="Proteomes" id="UP000076321">
    <property type="component" value="Unassembled WGS sequence"/>
</dbReference>
<dbReference type="GO" id="GO:0003677">
    <property type="term" value="F:DNA binding"/>
    <property type="evidence" value="ECO:0007669"/>
    <property type="project" value="UniProtKB-KW"/>
</dbReference>
<dbReference type="SUPFAM" id="SSF56349">
    <property type="entry name" value="DNA breaking-rejoining enzymes"/>
    <property type="match status" value="1"/>
</dbReference>